<dbReference type="EMBL" id="PKMF04000101">
    <property type="protein sequence ID" value="KAK7850366.1"/>
    <property type="molecule type" value="Genomic_DNA"/>
</dbReference>
<keyword evidence="2" id="KW-1185">Reference proteome</keyword>
<dbReference type="AlphaFoldDB" id="A0AAW0LH12"/>
<evidence type="ECO:0000313" key="2">
    <source>
        <dbReference type="Proteomes" id="UP000237347"/>
    </source>
</evidence>
<sequence length="25" mass="2808">MISSLEIGFIGKLYGWDMDVDSCLD</sequence>
<comment type="caution">
    <text evidence="1">The sequence shown here is derived from an EMBL/GenBank/DDBJ whole genome shotgun (WGS) entry which is preliminary data.</text>
</comment>
<evidence type="ECO:0000313" key="1">
    <source>
        <dbReference type="EMBL" id="KAK7850366.1"/>
    </source>
</evidence>
<accession>A0AAW0LH12</accession>
<proteinExistence type="predicted"/>
<name>A0AAW0LH12_QUESU</name>
<protein>
    <submittedName>
        <fullName evidence="1">Uncharacterized protein</fullName>
    </submittedName>
</protein>
<dbReference type="Proteomes" id="UP000237347">
    <property type="component" value="Unassembled WGS sequence"/>
</dbReference>
<organism evidence="1 2">
    <name type="scientific">Quercus suber</name>
    <name type="common">Cork oak</name>
    <dbReference type="NCBI Taxonomy" id="58331"/>
    <lineage>
        <taxon>Eukaryota</taxon>
        <taxon>Viridiplantae</taxon>
        <taxon>Streptophyta</taxon>
        <taxon>Embryophyta</taxon>
        <taxon>Tracheophyta</taxon>
        <taxon>Spermatophyta</taxon>
        <taxon>Magnoliopsida</taxon>
        <taxon>eudicotyledons</taxon>
        <taxon>Gunneridae</taxon>
        <taxon>Pentapetalae</taxon>
        <taxon>rosids</taxon>
        <taxon>fabids</taxon>
        <taxon>Fagales</taxon>
        <taxon>Fagaceae</taxon>
        <taxon>Quercus</taxon>
    </lineage>
</organism>
<gene>
    <name evidence="1" type="ORF">CFP56_001000</name>
</gene>
<reference evidence="1 2" key="1">
    <citation type="journal article" date="2018" name="Sci. Data">
        <title>The draft genome sequence of cork oak.</title>
        <authorList>
            <person name="Ramos A.M."/>
            <person name="Usie A."/>
            <person name="Barbosa P."/>
            <person name="Barros P.M."/>
            <person name="Capote T."/>
            <person name="Chaves I."/>
            <person name="Simoes F."/>
            <person name="Abreu I."/>
            <person name="Carrasquinho I."/>
            <person name="Faro C."/>
            <person name="Guimaraes J.B."/>
            <person name="Mendonca D."/>
            <person name="Nobrega F."/>
            <person name="Rodrigues L."/>
            <person name="Saibo N.J.M."/>
            <person name="Varela M.C."/>
            <person name="Egas C."/>
            <person name="Matos J."/>
            <person name="Miguel C.M."/>
            <person name="Oliveira M.M."/>
            <person name="Ricardo C.P."/>
            <person name="Goncalves S."/>
        </authorList>
    </citation>
    <scope>NUCLEOTIDE SEQUENCE [LARGE SCALE GENOMIC DNA]</scope>
    <source>
        <strain evidence="2">cv. HL8</strain>
    </source>
</reference>